<sequence>MGCSLTEASTTVPACLYQATVSPLSNLLLFSLLLITFQPSSFIVFDSSNSSWIRSDPANQPSPCLNLSPRRTSSSAAGVMTIAEINESHAPLELAIETQQTAWKINQRPKDLDNDQLLQVPLTKPPIKSITLRFPHGKEVVARNLKGLTIGDALSAIHKANKNRADDELDNPYLKGFAWDQGENYFEVHLQSQPATGSSSGGGGGKKKKKSKDNDE</sequence>
<proteinExistence type="predicted"/>
<dbReference type="AlphaFoldDB" id="A0A1T3C6C4"/>
<dbReference type="OrthoDB" id="5363135at2759"/>
<name>A0A1T3C6C4_9HYPO</name>
<accession>A0A1T3C6C4</accession>
<evidence type="ECO:0000313" key="3">
    <source>
        <dbReference type="Proteomes" id="UP000191004"/>
    </source>
</evidence>
<evidence type="ECO:0000313" key="2">
    <source>
        <dbReference type="EMBL" id="OPB36585.1"/>
    </source>
</evidence>
<reference evidence="2 3" key="1">
    <citation type="submission" date="2016-04" db="EMBL/GenBank/DDBJ databases">
        <title>Multiple horizontal gene transfer events from other fungi enriched the ability of the initially mycotrophic fungus Trichoderma (Ascomycota) to feed on dead plant biomass.</title>
        <authorList>
            <person name="Atanasova L."/>
            <person name="Chenthamara K."/>
            <person name="Zhang J."/>
            <person name="Grujic M."/>
            <person name="Henrissat B."/>
            <person name="Kuo A."/>
            <person name="Aertz A."/>
            <person name="Salamov A."/>
            <person name="Lipzen A."/>
            <person name="Labutti K."/>
            <person name="Barry K."/>
            <person name="Miao Y."/>
            <person name="Rahimi M.J."/>
            <person name="Shen Q."/>
            <person name="Grigoriev I.V."/>
            <person name="Kubicek C.P."/>
            <person name="Druzhinina I.S."/>
        </authorList>
    </citation>
    <scope>NUCLEOTIDE SEQUENCE [LARGE SCALE GENOMIC DNA]</scope>
    <source>
        <strain evidence="2 3">NJAU 4742</strain>
    </source>
</reference>
<comment type="caution">
    <text evidence="2">The sequence shown here is derived from an EMBL/GenBank/DDBJ whole genome shotgun (WGS) entry which is preliminary data.</text>
</comment>
<protein>
    <submittedName>
        <fullName evidence="2">Uncharacterized protein</fullName>
    </submittedName>
</protein>
<dbReference type="EMBL" id="LVVK01000023">
    <property type="protein sequence ID" value="OPB36585.1"/>
    <property type="molecule type" value="Genomic_DNA"/>
</dbReference>
<dbReference type="Proteomes" id="UP000191004">
    <property type="component" value="Unassembled WGS sequence"/>
</dbReference>
<feature type="region of interest" description="Disordered" evidence="1">
    <location>
        <begin position="191"/>
        <end position="216"/>
    </location>
</feature>
<gene>
    <name evidence="2" type="ORF">A0O28_0056640</name>
</gene>
<organism evidence="2 3">
    <name type="scientific">Trichoderma guizhouense</name>
    <dbReference type="NCBI Taxonomy" id="1491466"/>
    <lineage>
        <taxon>Eukaryota</taxon>
        <taxon>Fungi</taxon>
        <taxon>Dikarya</taxon>
        <taxon>Ascomycota</taxon>
        <taxon>Pezizomycotina</taxon>
        <taxon>Sordariomycetes</taxon>
        <taxon>Hypocreomycetidae</taxon>
        <taxon>Hypocreales</taxon>
        <taxon>Hypocreaceae</taxon>
        <taxon>Trichoderma</taxon>
    </lineage>
</organism>
<feature type="compositionally biased region" description="Basic residues" evidence="1">
    <location>
        <begin position="205"/>
        <end position="216"/>
    </location>
</feature>
<keyword evidence="3" id="KW-1185">Reference proteome</keyword>
<evidence type="ECO:0000256" key="1">
    <source>
        <dbReference type="SAM" id="MobiDB-lite"/>
    </source>
</evidence>